<dbReference type="RefSeq" id="WP_256605376.1">
    <property type="nucleotide sequence ID" value="NZ_JANIBL010000003.1"/>
</dbReference>
<accession>A0ABT1TMW1</accession>
<dbReference type="Proteomes" id="UP001524570">
    <property type="component" value="Unassembled WGS sequence"/>
</dbReference>
<evidence type="ECO:0000256" key="1">
    <source>
        <dbReference type="SAM" id="MobiDB-lite"/>
    </source>
</evidence>
<name>A0ABT1TMW1_9GAMM</name>
<protein>
    <submittedName>
        <fullName evidence="2">Phage tail assembly protein</fullName>
    </submittedName>
</protein>
<gene>
    <name evidence="2" type="ORF">NP589_01600</name>
</gene>
<feature type="region of interest" description="Disordered" evidence="1">
    <location>
        <begin position="78"/>
        <end position="97"/>
    </location>
</feature>
<proteinExistence type="predicted"/>
<dbReference type="InterPro" id="IPR019289">
    <property type="entry name" value="Phage_tail_E/E"/>
</dbReference>
<dbReference type="Pfam" id="PF10109">
    <property type="entry name" value="Phage_TAC_7"/>
    <property type="match status" value="1"/>
</dbReference>
<reference evidence="2 3" key="1">
    <citation type="submission" date="2022-07" db="EMBL/GenBank/DDBJ databases">
        <title>Methylomonas rivi sp. nov., Methylomonas rosea sp. nov., Methylomonas aureus sp. nov. and Methylomonas subterranea sp. nov., four novel methanotrophs isolated from a freshwater creek and the deep terrestrial subsurface.</title>
        <authorList>
            <person name="Abin C."/>
            <person name="Sankaranarayanan K."/>
            <person name="Garner C."/>
            <person name="Sindelar R."/>
            <person name="Kotary K."/>
            <person name="Garner R."/>
            <person name="Barclay S."/>
            <person name="Lawson P."/>
            <person name="Krumholz L."/>
        </authorList>
    </citation>
    <scope>NUCLEOTIDE SEQUENCE [LARGE SCALE GENOMIC DNA]</scope>
    <source>
        <strain evidence="2 3">WSC-7</strain>
    </source>
</reference>
<evidence type="ECO:0000313" key="3">
    <source>
        <dbReference type="Proteomes" id="UP001524570"/>
    </source>
</evidence>
<sequence>MRLINPLNIGKTHITELKFRAYTTAADYLSFDKRGGVAQRIALIASLTGTDEALIEQLRGPDYVRAEKIASDMLAADEEAAGDDAEKKLSESSQQSD</sequence>
<comment type="caution">
    <text evidence="2">The sequence shown here is derived from an EMBL/GenBank/DDBJ whole genome shotgun (WGS) entry which is preliminary data.</text>
</comment>
<evidence type="ECO:0000313" key="2">
    <source>
        <dbReference type="EMBL" id="MCQ8116099.1"/>
    </source>
</evidence>
<organism evidence="2 3">
    <name type="scientific">Methylomonas rosea</name>
    <dbReference type="NCBI Taxonomy" id="2952227"/>
    <lineage>
        <taxon>Bacteria</taxon>
        <taxon>Pseudomonadati</taxon>
        <taxon>Pseudomonadota</taxon>
        <taxon>Gammaproteobacteria</taxon>
        <taxon>Methylococcales</taxon>
        <taxon>Methylococcaceae</taxon>
        <taxon>Methylomonas</taxon>
    </lineage>
</organism>
<dbReference type="EMBL" id="JANIBL010000003">
    <property type="protein sequence ID" value="MCQ8116099.1"/>
    <property type="molecule type" value="Genomic_DNA"/>
</dbReference>
<keyword evidence="3" id="KW-1185">Reference proteome</keyword>